<keyword evidence="3" id="KW-1185">Reference proteome</keyword>
<name>A0ABQ1JXX4_9FLAO</name>
<comment type="caution">
    <text evidence="2">The sequence shown here is derived from an EMBL/GenBank/DDBJ whole genome shotgun (WGS) entry which is preliminary data.</text>
</comment>
<feature type="transmembrane region" description="Helical" evidence="1">
    <location>
        <begin position="32"/>
        <end position="54"/>
    </location>
</feature>
<dbReference type="Pfam" id="PF13858">
    <property type="entry name" value="DUF4199"/>
    <property type="match status" value="1"/>
</dbReference>
<evidence type="ECO:0000256" key="1">
    <source>
        <dbReference type="SAM" id="Phobius"/>
    </source>
</evidence>
<gene>
    <name evidence="2" type="ORF">GCM10007424_20210</name>
</gene>
<feature type="transmembrane region" description="Helical" evidence="1">
    <location>
        <begin position="74"/>
        <end position="97"/>
    </location>
</feature>
<accession>A0ABQ1JXX4</accession>
<dbReference type="InterPro" id="IPR025250">
    <property type="entry name" value="DUF4199"/>
</dbReference>
<dbReference type="EMBL" id="BMJE01000005">
    <property type="protein sequence ID" value="GGB80017.1"/>
    <property type="molecule type" value="Genomic_DNA"/>
</dbReference>
<proteinExistence type="predicted"/>
<sequence length="176" mass="20018">MTKNVWTFGIIAGFISTIGFLLTMLYPDAIDMSIGMIYGYASMLLAFSLIFVAIKNYRDKYNNGIISFGKAFRIGLYITLIASTIYVLVWLVDYYFFIGDEFMKEYAEYTRNNLIAEGASQETIAANMKEMEEWAELYKNPFINAAITYTEIIWVGIVISLIAAGILKRKSQHPTV</sequence>
<evidence type="ECO:0000313" key="3">
    <source>
        <dbReference type="Proteomes" id="UP000615760"/>
    </source>
</evidence>
<organism evidence="2 3">
    <name type="scientific">Flavobacterium suaedae</name>
    <dbReference type="NCBI Taxonomy" id="1767027"/>
    <lineage>
        <taxon>Bacteria</taxon>
        <taxon>Pseudomonadati</taxon>
        <taxon>Bacteroidota</taxon>
        <taxon>Flavobacteriia</taxon>
        <taxon>Flavobacteriales</taxon>
        <taxon>Flavobacteriaceae</taxon>
        <taxon>Flavobacterium</taxon>
    </lineage>
</organism>
<keyword evidence="1" id="KW-1133">Transmembrane helix</keyword>
<feature type="transmembrane region" description="Helical" evidence="1">
    <location>
        <begin position="5"/>
        <end position="26"/>
    </location>
</feature>
<keyword evidence="1" id="KW-0472">Membrane</keyword>
<feature type="transmembrane region" description="Helical" evidence="1">
    <location>
        <begin position="146"/>
        <end position="167"/>
    </location>
</feature>
<keyword evidence="1" id="KW-0812">Transmembrane</keyword>
<protein>
    <recommendedName>
        <fullName evidence="4">DUF4199 domain-containing protein</fullName>
    </recommendedName>
</protein>
<dbReference type="RefSeq" id="WP_188621173.1">
    <property type="nucleotide sequence ID" value="NZ_BMJE01000005.1"/>
</dbReference>
<reference evidence="3" key="1">
    <citation type="journal article" date="2019" name="Int. J. Syst. Evol. Microbiol.">
        <title>The Global Catalogue of Microorganisms (GCM) 10K type strain sequencing project: providing services to taxonomists for standard genome sequencing and annotation.</title>
        <authorList>
            <consortium name="The Broad Institute Genomics Platform"/>
            <consortium name="The Broad Institute Genome Sequencing Center for Infectious Disease"/>
            <person name="Wu L."/>
            <person name="Ma J."/>
        </authorList>
    </citation>
    <scope>NUCLEOTIDE SEQUENCE [LARGE SCALE GENOMIC DNA]</scope>
    <source>
        <strain evidence="3">CGMCC 1.15461</strain>
    </source>
</reference>
<evidence type="ECO:0000313" key="2">
    <source>
        <dbReference type="EMBL" id="GGB80017.1"/>
    </source>
</evidence>
<dbReference type="Proteomes" id="UP000615760">
    <property type="component" value="Unassembled WGS sequence"/>
</dbReference>
<evidence type="ECO:0008006" key="4">
    <source>
        <dbReference type="Google" id="ProtNLM"/>
    </source>
</evidence>